<evidence type="ECO:0000313" key="3">
    <source>
        <dbReference type="EMBL" id="GHF37289.1"/>
    </source>
</evidence>
<dbReference type="Gene3D" id="3.50.50.60">
    <property type="entry name" value="FAD/NAD(P)-binding domain"/>
    <property type="match status" value="1"/>
</dbReference>
<evidence type="ECO:0000259" key="2">
    <source>
        <dbReference type="Pfam" id="PF01266"/>
    </source>
</evidence>
<dbReference type="GO" id="GO:0005737">
    <property type="term" value="C:cytoplasm"/>
    <property type="evidence" value="ECO:0007669"/>
    <property type="project" value="TreeGrafter"/>
</dbReference>
<gene>
    <name evidence="3" type="primary">dauA</name>
    <name evidence="3" type="ORF">GCM10017056_06480</name>
</gene>
<evidence type="ECO:0000256" key="1">
    <source>
        <dbReference type="ARBA" id="ARBA00023002"/>
    </source>
</evidence>
<dbReference type="InterPro" id="IPR006076">
    <property type="entry name" value="FAD-dep_OxRdtase"/>
</dbReference>
<dbReference type="PANTHER" id="PTHR13847:SF287">
    <property type="entry name" value="FAD-DEPENDENT OXIDOREDUCTASE DOMAIN-CONTAINING PROTEIN 1"/>
    <property type="match status" value="1"/>
</dbReference>
<dbReference type="PANTHER" id="PTHR13847">
    <property type="entry name" value="SARCOSINE DEHYDROGENASE-RELATED"/>
    <property type="match status" value="1"/>
</dbReference>
<proteinExistence type="predicted"/>
<organism evidence="3 4">
    <name type="scientific">Seohaeicola zhoushanensis</name>
    <dbReference type="NCBI Taxonomy" id="1569283"/>
    <lineage>
        <taxon>Bacteria</taxon>
        <taxon>Pseudomonadati</taxon>
        <taxon>Pseudomonadota</taxon>
        <taxon>Alphaproteobacteria</taxon>
        <taxon>Rhodobacterales</taxon>
        <taxon>Roseobacteraceae</taxon>
        <taxon>Seohaeicola</taxon>
    </lineage>
</organism>
<sequence>MIGGGIAGASVASELAAHGSVVLLEMESAPGYHTTGRSAAVFAPCYGPQPIRDLTRASEAFFRAPPEGFASVPLFSPRPILMIAREDQHAALEALIAAVETETAVRRLSGDALAEVQPLLRPGYASEAMLDEAGQDIEVNALHQGFLRRFKARGGTVLTGAEVTALEREGAGWRIGTARGELTAGVVINAAGAWADRVGTLAGAERIGLVPKRRTAAMIADHATIDTARLPITIDAEEKFYLKPDAGRLLISPADETPSEPCDAWPEEMDIAICADRIMTAFDIEIRRIETSWAGLRNFVADGSPVVGYSEVQPGFFWLAGQGGYGIQSSPAMAQFAASAVLGQALPAHVADAGLDPARLRPARLGVAA</sequence>
<dbReference type="AlphaFoldDB" id="A0A8J3GV12"/>
<reference evidence="3" key="2">
    <citation type="submission" date="2020-09" db="EMBL/GenBank/DDBJ databases">
        <authorList>
            <person name="Sun Q."/>
            <person name="Kim S."/>
        </authorList>
    </citation>
    <scope>NUCLEOTIDE SEQUENCE</scope>
    <source>
        <strain evidence="3">KCTC 42650</strain>
    </source>
</reference>
<dbReference type="EMBL" id="BNCJ01000001">
    <property type="protein sequence ID" value="GHF37289.1"/>
    <property type="molecule type" value="Genomic_DNA"/>
</dbReference>
<dbReference type="InterPro" id="IPR036188">
    <property type="entry name" value="FAD/NAD-bd_sf"/>
</dbReference>
<feature type="domain" description="FAD dependent oxidoreductase" evidence="2">
    <location>
        <begin position="2"/>
        <end position="338"/>
    </location>
</feature>
<keyword evidence="4" id="KW-1185">Reference proteome</keyword>
<dbReference type="GO" id="GO:0016491">
    <property type="term" value="F:oxidoreductase activity"/>
    <property type="evidence" value="ECO:0007669"/>
    <property type="project" value="UniProtKB-KW"/>
</dbReference>
<dbReference type="Pfam" id="PF01266">
    <property type="entry name" value="DAO"/>
    <property type="match status" value="1"/>
</dbReference>
<dbReference type="Proteomes" id="UP000626220">
    <property type="component" value="Unassembled WGS sequence"/>
</dbReference>
<comment type="caution">
    <text evidence="3">The sequence shown here is derived from an EMBL/GenBank/DDBJ whole genome shotgun (WGS) entry which is preliminary data.</text>
</comment>
<dbReference type="SUPFAM" id="SSF51905">
    <property type="entry name" value="FAD/NAD(P)-binding domain"/>
    <property type="match status" value="1"/>
</dbReference>
<accession>A0A8J3GV12</accession>
<dbReference type="Gene3D" id="3.30.9.10">
    <property type="entry name" value="D-Amino Acid Oxidase, subunit A, domain 2"/>
    <property type="match status" value="1"/>
</dbReference>
<evidence type="ECO:0000313" key="4">
    <source>
        <dbReference type="Proteomes" id="UP000626220"/>
    </source>
</evidence>
<keyword evidence="1" id="KW-0560">Oxidoreductase</keyword>
<protein>
    <submittedName>
        <fullName evidence="3">FAD-dependent catabolic D-arginine dehydrogenase DauA</fullName>
    </submittedName>
</protein>
<reference evidence="3" key="1">
    <citation type="journal article" date="2014" name="Int. J. Syst. Evol. Microbiol.">
        <title>Complete genome sequence of Corynebacterium casei LMG S-19264T (=DSM 44701T), isolated from a smear-ripened cheese.</title>
        <authorList>
            <consortium name="US DOE Joint Genome Institute (JGI-PGF)"/>
            <person name="Walter F."/>
            <person name="Albersmeier A."/>
            <person name="Kalinowski J."/>
            <person name="Ruckert C."/>
        </authorList>
    </citation>
    <scope>NUCLEOTIDE SEQUENCE</scope>
    <source>
        <strain evidence="3">KCTC 42650</strain>
    </source>
</reference>
<name>A0A8J3GV12_9RHOB</name>